<feature type="region of interest" description="Disordered" evidence="1">
    <location>
        <begin position="407"/>
        <end position="467"/>
    </location>
</feature>
<proteinExistence type="predicted"/>
<dbReference type="OrthoDB" id="5411773at2759"/>
<evidence type="ECO:0000256" key="1">
    <source>
        <dbReference type="SAM" id="MobiDB-lite"/>
    </source>
</evidence>
<evidence type="ECO:0008006" key="4">
    <source>
        <dbReference type="Google" id="ProtNLM"/>
    </source>
</evidence>
<name>V7PPC1_PLAYE</name>
<protein>
    <recommendedName>
        <fullName evidence="4">Inhibitor of growth protein N-terminal histone-binding domain-containing protein</fullName>
    </recommendedName>
</protein>
<organism evidence="2 3">
    <name type="scientific">Plasmodium yoelii 17X</name>
    <dbReference type="NCBI Taxonomy" id="1323249"/>
    <lineage>
        <taxon>Eukaryota</taxon>
        <taxon>Sar</taxon>
        <taxon>Alveolata</taxon>
        <taxon>Apicomplexa</taxon>
        <taxon>Aconoidasida</taxon>
        <taxon>Haemosporida</taxon>
        <taxon>Plasmodiidae</taxon>
        <taxon>Plasmodium</taxon>
        <taxon>Plasmodium (Vinckeia)</taxon>
    </lineage>
</organism>
<feature type="compositionally biased region" description="Polar residues" evidence="1">
    <location>
        <begin position="452"/>
        <end position="463"/>
    </location>
</feature>
<accession>V7PPC1</accession>
<evidence type="ECO:0000313" key="2">
    <source>
        <dbReference type="EMBL" id="ETB60820.1"/>
    </source>
</evidence>
<feature type="region of interest" description="Disordered" evidence="1">
    <location>
        <begin position="516"/>
        <end position="587"/>
    </location>
</feature>
<gene>
    <name evidence="2" type="ORF">YYC_02172</name>
</gene>
<dbReference type="Proteomes" id="UP000018538">
    <property type="component" value="Unassembled WGS sequence"/>
</dbReference>
<dbReference type="EMBL" id="KI635751">
    <property type="protein sequence ID" value="ETB60820.1"/>
    <property type="molecule type" value="Genomic_DNA"/>
</dbReference>
<evidence type="ECO:0000313" key="3">
    <source>
        <dbReference type="Proteomes" id="UP000018538"/>
    </source>
</evidence>
<sequence>MPDSAHVFMENVFHLTGYLHRLLFLMKELDIKEHEISKTIEEKEEIYLENLNYIHKQNIKKQSTDNQNDASNECLDQNDYSINQQLENENNHETCNNNNKNSLNSNILDSEQNNEYKSDNKNIYTDKFSKREENLKLEIQHDDNKINDDFETKYMNNEILKKNIKTEKDSKHIKENGETSFSSEQLKEKNILSQSDNPNHEIKNIKKIFTDDQMETNIIIHNIDDNLDKYDYIKNENAKEEDEYSDDKKPELLFNEDELNEYLNIITNDRENCMALLREKICINNQISYMIKSYYEKLKKQYDKLYIEMEMNGETPPNIYNTNKNKNEYPDFDDNLNINNNITIMNNNNNTSSGRNKGNYTNSVVGASSVVNYTNENYQYDAYDFEYTKEEDNEIIFNKMNSRKHGVKYDEDYNPYNSEKNKKSKKAKRNKSDNAQSNKLTKNNSTKSNQSVGANKNLNPTENKTNKMRITIGSLADSHLKNNETLKINKTDKTENNDSEDLLFNAGIAADDHIFEQGDKNKENKNEENKNGENKNEENKNGENKNEENKNGENKNDENKNEKNKNEETKNDETKNDENKNDENKNE</sequence>
<feature type="compositionally biased region" description="Low complexity" evidence="1">
    <location>
        <begin position="436"/>
        <end position="451"/>
    </location>
</feature>
<dbReference type="AlphaFoldDB" id="V7PPC1"/>
<keyword evidence="3" id="KW-1185">Reference proteome</keyword>
<reference evidence="2 3" key="1">
    <citation type="submission" date="2013-11" db="EMBL/GenBank/DDBJ databases">
        <title>The Genome Sequence of Plasmodium yoelii 17X.</title>
        <authorList>
            <consortium name="The Broad Institute Genomics Platform"/>
            <consortium name="The Broad Institute Genome Sequencing Center for Infectious Disease"/>
            <person name="Neafsey D."/>
            <person name="Adams J."/>
            <person name="Walker B."/>
            <person name="Young S.K."/>
            <person name="Zeng Q."/>
            <person name="Gargeya S."/>
            <person name="Fitzgerald M."/>
            <person name="Haas B."/>
            <person name="Abouelleil A."/>
            <person name="Alvarado L."/>
            <person name="Chapman S.B."/>
            <person name="Gainer-Dewar J."/>
            <person name="Goldberg J."/>
            <person name="Griggs A."/>
            <person name="Gujja S."/>
            <person name="Hansen M."/>
            <person name="Howarth C."/>
            <person name="Imamovic A."/>
            <person name="Ireland A."/>
            <person name="Larimer J."/>
            <person name="McCowan C."/>
            <person name="Murphy C."/>
            <person name="Pearson M."/>
            <person name="Poon T.W."/>
            <person name="Priest M."/>
            <person name="Roberts A."/>
            <person name="Saif S."/>
            <person name="Shea T."/>
            <person name="Sykes S."/>
            <person name="Wortman J."/>
            <person name="Nusbaum C."/>
            <person name="Birren B."/>
        </authorList>
    </citation>
    <scope>NUCLEOTIDE SEQUENCE [LARGE SCALE GENOMIC DNA]</scope>
    <source>
        <strain evidence="2 3">17X</strain>
    </source>
</reference>